<dbReference type="AlphaFoldDB" id="A0A4S4N6L2"/>
<feature type="region of interest" description="Disordered" evidence="1">
    <location>
        <begin position="400"/>
        <end position="476"/>
    </location>
</feature>
<feature type="compositionally biased region" description="Polar residues" evidence="1">
    <location>
        <begin position="571"/>
        <end position="584"/>
    </location>
</feature>
<feature type="compositionally biased region" description="Low complexity" evidence="1">
    <location>
        <begin position="351"/>
        <end position="365"/>
    </location>
</feature>
<feature type="region of interest" description="Disordered" evidence="1">
    <location>
        <begin position="571"/>
        <end position="593"/>
    </location>
</feature>
<dbReference type="OrthoDB" id="2687876at2759"/>
<proteinExistence type="predicted"/>
<organism evidence="2 3">
    <name type="scientific">Antrodiella citrinella</name>
    <dbReference type="NCBI Taxonomy" id="2447956"/>
    <lineage>
        <taxon>Eukaryota</taxon>
        <taxon>Fungi</taxon>
        <taxon>Dikarya</taxon>
        <taxon>Basidiomycota</taxon>
        <taxon>Agaricomycotina</taxon>
        <taxon>Agaricomycetes</taxon>
        <taxon>Polyporales</taxon>
        <taxon>Steccherinaceae</taxon>
        <taxon>Antrodiella</taxon>
    </lineage>
</organism>
<sequence length="688" mass="76310">MLPRYLLNLQGDIVSRVLDVCMDPLLLDIALQVPDTCRWYEASDKMTQASKRCVIKAYEKLHSRGILHGSVMFENILMSTGDRVTLMDFSCGRAIVPNGVVDSATESELAEEMRLIKRILAYDDGLQTEVLDCAHHAQERRGDSPNLKRYMLEDWEYAQEMESRVVHTIPQTDAYGTPVIHYVTRRWHTAERAKQLKRSLDVCRTLRSGQAIWRQFGTMASILPSALRSQSQQPLGVATDVFSLHNSTDNTISYSILPRAEMSPAKLSSSSSTPPLVEPSKKQVYTKLDKHWDDLRISVILCVAACHLPNHAPETLNPDMPPPALPAHVDEQQVEEEDTMQSVDAGEEQLSRISSRKPSSSSNLSTSTVYIPEIVLPRPRAMAEVGRAALDYAEAYRIEDDEDDDVPTSTNLNAQTPSVASTSSSVVSQASQRLPVTSVGRGTKRPSGEEALAARKRRRMTMNDTDQHEKVQSTEDIDKVLTINEPASDAMDVDEPSFVATLHLEIPTDIVPSTATTTTRTVVPPITTIPTSTTAPSTTVTIATAPVIATRAVFNRSSARTVSTRSYACTDPTATTSTAVNSSPAKRPVASEYTPPTKLTVKFSEMYKSSGWQDGRRSRAKAQSKTPRARLSGRRSADDAKEEKEVENMLREFRSWHDVPQQEAKDRLKVEARAHRAGWAFSLFSLTR</sequence>
<dbReference type="Proteomes" id="UP000308730">
    <property type="component" value="Unassembled WGS sequence"/>
</dbReference>
<evidence type="ECO:0000313" key="3">
    <source>
        <dbReference type="Proteomes" id="UP000308730"/>
    </source>
</evidence>
<protein>
    <recommendedName>
        <fullName evidence="4">Protein kinase domain-containing protein</fullName>
    </recommendedName>
</protein>
<evidence type="ECO:0008006" key="4">
    <source>
        <dbReference type="Google" id="ProtNLM"/>
    </source>
</evidence>
<dbReference type="EMBL" id="SGPM01000046">
    <property type="protein sequence ID" value="THH31470.1"/>
    <property type="molecule type" value="Genomic_DNA"/>
</dbReference>
<feature type="compositionally biased region" description="Basic residues" evidence="1">
    <location>
        <begin position="618"/>
        <end position="633"/>
    </location>
</feature>
<dbReference type="SUPFAM" id="SSF56112">
    <property type="entry name" value="Protein kinase-like (PK-like)"/>
    <property type="match status" value="1"/>
</dbReference>
<gene>
    <name evidence="2" type="ORF">EUX98_g2720</name>
</gene>
<evidence type="ECO:0000256" key="1">
    <source>
        <dbReference type="SAM" id="MobiDB-lite"/>
    </source>
</evidence>
<feature type="compositionally biased region" description="Basic and acidic residues" evidence="1">
    <location>
        <begin position="465"/>
        <end position="476"/>
    </location>
</feature>
<dbReference type="Gene3D" id="1.10.510.10">
    <property type="entry name" value="Transferase(Phosphotransferase) domain 1"/>
    <property type="match status" value="1"/>
</dbReference>
<comment type="caution">
    <text evidence="2">The sequence shown here is derived from an EMBL/GenBank/DDBJ whole genome shotgun (WGS) entry which is preliminary data.</text>
</comment>
<evidence type="ECO:0000313" key="2">
    <source>
        <dbReference type="EMBL" id="THH31470.1"/>
    </source>
</evidence>
<reference evidence="2 3" key="1">
    <citation type="submission" date="2019-02" db="EMBL/GenBank/DDBJ databases">
        <title>Genome sequencing of the rare red list fungi Antrodiella citrinella (Flaviporus citrinellus).</title>
        <authorList>
            <person name="Buettner E."/>
            <person name="Kellner H."/>
        </authorList>
    </citation>
    <scope>NUCLEOTIDE SEQUENCE [LARGE SCALE GENOMIC DNA]</scope>
    <source>
        <strain evidence="2 3">DSM 108506</strain>
    </source>
</reference>
<dbReference type="InterPro" id="IPR011009">
    <property type="entry name" value="Kinase-like_dom_sf"/>
</dbReference>
<keyword evidence="3" id="KW-1185">Reference proteome</keyword>
<feature type="region of interest" description="Disordered" evidence="1">
    <location>
        <begin position="610"/>
        <end position="643"/>
    </location>
</feature>
<feature type="region of interest" description="Disordered" evidence="1">
    <location>
        <begin position="331"/>
        <end position="365"/>
    </location>
</feature>
<feature type="compositionally biased region" description="Low complexity" evidence="1">
    <location>
        <begin position="414"/>
        <end position="432"/>
    </location>
</feature>
<accession>A0A4S4N6L2</accession>
<name>A0A4S4N6L2_9APHY</name>